<evidence type="ECO:0000256" key="2">
    <source>
        <dbReference type="ARBA" id="ARBA00022692"/>
    </source>
</evidence>
<dbReference type="InterPro" id="IPR007016">
    <property type="entry name" value="O-antigen_ligase-rel_domated"/>
</dbReference>
<evidence type="ECO:0000256" key="5">
    <source>
        <dbReference type="SAM" id="Phobius"/>
    </source>
</evidence>
<reference evidence="7" key="1">
    <citation type="submission" date="2020-04" db="EMBL/GenBank/DDBJ databases">
        <title>Deep metagenomics examines the oral microbiome during advanced dental caries in children, revealing novel taxa and co-occurrences with host molecules.</title>
        <authorList>
            <person name="Baker J.L."/>
            <person name="Morton J.T."/>
            <person name="Dinis M."/>
            <person name="Alvarez R."/>
            <person name="Tran N.C."/>
            <person name="Knight R."/>
            <person name="Edlund A."/>
        </authorList>
    </citation>
    <scope>NUCLEOTIDE SEQUENCE</scope>
    <source>
        <strain evidence="7">JCVI_32_bin.14</strain>
    </source>
</reference>
<feature type="domain" description="O-antigen ligase-related" evidence="6">
    <location>
        <begin position="201"/>
        <end position="337"/>
    </location>
</feature>
<feature type="transmembrane region" description="Helical" evidence="5">
    <location>
        <begin position="7"/>
        <end position="24"/>
    </location>
</feature>
<evidence type="ECO:0000256" key="3">
    <source>
        <dbReference type="ARBA" id="ARBA00022989"/>
    </source>
</evidence>
<evidence type="ECO:0000313" key="7">
    <source>
        <dbReference type="EMBL" id="MBF1129584.1"/>
    </source>
</evidence>
<feature type="transmembrane region" description="Helical" evidence="5">
    <location>
        <begin position="196"/>
        <end position="213"/>
    </location>
</feature>
<organism evidence="7 8">
    <name type="scientific">Dialister invisus</name>
    <dbReference type="NCBI Taxonomy" id="218538"/>
    <lineage>
        <taxon>Bacteria</taxon>
        <taxon>Bacillati</taxon>
        <taxon>Bacillota</taxon>
        <taxon>Negativicutes</taxon>
        <taxon>Veillonellales</taxon>
        <taxon>Veillonellaceae</taxon>
        <taxon>Dialister</taxon>
    </lineage>
</organism>
<feature type="transmembrane region" description="Helical" evidence="5">
    <location>
        <begin position="219"/>
        <end position="250"/>
    </location>
</feature>
<dbReference type="PANTHER" id="PTHR37422:SF13">
    <property type="entry name" value="LIPOPOLYSACCHARIDE BIOSYNTHESIS PROTEIN PA4999-RELATED"/>
    <property type="match status" value="1"/>
</dbReference>
<protein>
    <submittedName>
        <fullName evidence="7">O-antigen ligase family protein</fullName>
    </submittedName>
</protein>
<keyword evidence="4 5" id="KW-0472">Membrane</keyword>
<dbReference type="EMBL" id="JABZMK010000034">
    <property type="protein sequence ID" value="MBF1129584.1"/>
    <property type="molecule type" value="Genomic_DNA"/>
</dbReference>
<comment type="caution">
    <text evidence="7">The sequence shown here is derived from an EMBL/GenBank/DDBJ whole genome shotgun (WGS) entry which is preliminary data.</text>
</comment>
<gene>
    <name evidence="7" type="ORF">HXL70_06010</name>
</gene>
<dbReference type="InterPro" id="IPR051533">
    <property type="entry name" value="WaaL-like"/>
</dbReference>
<dbReference type="PANTHER" id="PTHR37422">
    <property type="entry name" value="TEICHURONIC ACID BIOSYNTHESIS PROTEIN TUAE"/>
    <property type="match status" value="1"/>
</dbReference>
<dbReference type="AlphaFoldDB" id="A0A930FPC6"/>
<accession>A0A930FPC6</accession>
<dbReference type="Proteomes" id="UP000757890">
    <property type="component" value="Unassembled WGS sequence"/>
</dbReference>
<feature type="transmembrane region" description="Helical" evidence="5">
    <location>
        <begin position="356"/>
        <end position="374"/>
    </location>
</feature>
<evidence type="ECO:0000259" key="6">
    <source>
        <dbReference type="Pfam" id="PF04932"/>
    </source>
</evidence>
<dbReference type="Pfam" id="PF04932">
    <property type="entry name" value="Wzy_C"/>
    <property type="match status" value="1"/>
</dbReference>
<feature type="transmembrane region" description="Helical" evidence="5">
    <location>
        <begin position="84"/>
        <end position="107"/>
    </location>
</feature>
<evidence type="ECO:0000256" key="1">
    <source>
        <dbReference type="ARBA" id="ARBA00004141"/>
    </source>
</evidence>
<comment type="subcellular location">
    <subcellularLocation>
        <location evidence="1">Membrane</location>
        <topology evidence="1">Multi-pass membrane protein</topology>
    </subcellularLocation>
</comment>
<proteinExistence type="predicted"/>
<feature type="transmembrane region" description="Helical" evidence="5">
    <location>
        <begin position="114"/>
        <end position="134"/>
    </location>
</feature>
<dbReference type="GO" id="GO:0016020">
    <property type="term" value="C:membrane"/>
    <property type="evidence" value="ECO:0007669"/>
    <property type="project" value="UniProtKB-SubCell"/>
</dbReference>
<dbReference type="GO" id="GO:0016874">
    <property type="term" value="F:ligase activity"/>
    <property type="evidence" value="ECO:0007669"/>
    <property type="project" value="UniProtKB-KW"/>
</dbReference>
<feature type="transmembrane region" description="Helical" evidence="5">
    <location>
        <begin position="170"/>
        <end position="187"/>
    </location>
</feature>
<evidence type="ECO:0000256" key="4">
    <source>
        <dbReference type="ARBA" id="ARBA00023136"/>
    </source>
</evidence>
<evidence type="ECO:0000313" key="8">
    <source>
        <dbReference type="Proteomes" id="UP000757890"/>
    </source>
</evidence>
<name>A0A930FPC6_9FIRM</name>
<keyword evidence="3 5" id="KW-1133">Transmembrane helix</keyword>
<keyword evidence="7" id="KW-0436">Ligase</keyword>
<keyword evidence="2 5" id="KW-0812">Transmembrane</keyword>
<sequence>MVMGRRICSEQNILICLYLTIFLLPLSSWLFYFALVPAALLSMGDIFLTKRKVNYGGKWGWFGGGFLVCSFLSVSGAADFFFSIFNWCFLPLAYAFLYVLISTYFAGEEEKRKALYVFLAGAVCVVIWGFIQYADAGCMARDLNAGGWVDPERFPLLRRRMFSTLGNPNLFGAYLLMLISVFAPFALGERNNKRKILLAGFLFILSVCLALTYSRGAWISLAGIVLGLAVFYDKRFGLVFLAVPLILFFYHGQVAERFISLFSGEDTSLSLRLALWESTIAMIEEHPLLGVGWGNYWLAYPEYNFFIEDADVVIFHAHDMYIHIPAEVGIPGGILYFLFFFGQGVMSWRIWRRGKGTMKLFGLSGMLLVLSAAIDGIGDYAFFSCPVSCCFWALSALCVSEERRGAAG</sequence>